<evidence type="ECO:0000256" key="7">
    <source>
        <dbReference type="ARBA" id="ARBA00022989"/>
    </source>
</evidence>
<evidence type="ECO:0000256" key="4">
    <source>
        <dbReference type="ARBA" id="ARBA00022692"/>
    </source>
</evidence>
<dbReference type="InterPro" id="IPR003593">
    <property type="entry name" value="AAA+_ATPase"/>
</dbReference>
<dbReference type="InterPro" id="IPR036640">
    <property type="entry name" value="ABC1_TM_sf"/>
</dbReference>
<dbReference type="InterPro" id="IPR011527">
    <property type="entry name" value="ABC1_TM_dom"/>
</dbReference>
<evidence type="ECO:0000313" key="13">
    <source>
        <dbReference type="EMBL" id="RRS02371.1"/>
    </source>
</evidence>
<gene>
    <name evidence="13" type="ORF">EIP75_20695</name>
</gene>
<keyword evidence="14" id="KW-1185">Reference proteome</keyword>
<evidence type="ECO:0000259" key="11">
    <source>
        <dbReference type="PROSITE" id="PS50893"/>
    </source>
</evidence>
<keyword evidence="5" id="KW-0547">Nucleotide-binding</keyword>
<accession>A0A3R8U0Z4</accession>
<dbReference type="SUPFAM" id="SSF90123">
    <property type="entry name" value="ABC transporter transmembrane region"/>
    <property type="match status" value="1"/>
</dbReference>
<feature type="region of interest" description="Disordered" evidence="9">
    <location>
        <begin position="607"/>
        <end position="628"/>
    </location>
</feature>
<feature type="transmembrane region" description="Helical" evidence="10">
    <location>
        <begin position="190"/>
        <end position="209"/>
    </location>
</feature>
<name>A0A3R8U0Z4_9BURK</name>
<feature type="transmembrane region" description="Helical" evidence="10">
    <location>
        <begin position="276"/>
        <end position="294"/>
    </location>
</feature>
<feature type="transmembrane region" description="Helical" evidence="10">
    <location>
        <begin position="85"/>
        <end position="104"/>
    </location>
</feature>
<dbReference type="Gene3D" id="1.20.1560.10">
    <property type="entry name" value="ABC transporter type 1, transmembrane domain"/>
    <property type="match status" value="1"/>
</dbReference>
<comment type="caution">
    <text evidence="13">The sequence shown here is derived from an EMBL/GenBank/DDBJ whole genome shotgun (WGS) entry which is preliminary data.</text>
</comment>
<dbReference type="InterPro" id="IPR003439">
    <property type="entry name" value="ABC_transporter-like_ATP-bd"/>
</dbReference>
<keyword evidence="7 10" id="KW-1133">Transmembrane helix</keyword>
<dbReference type="GO" id="GO:0005524">
    <property type="term" value="F:ATP binding"/>
    <property type="evidence" value="ECO:0007669"/>
    <property type="project" value="UniProtKB-KW"/>
</dbReference>
<dbReference type="Pfam" id="PF00005">
    <property type="entry name" value="ABC_tran"/>
    <property type="match status" value="1"/>
</dbReference>
<dbReference type="InterPro" id="IPR017871">
    <property type="entry name" value="ABC_transporter-like_CS"/>
</dbReference>
<evidence type="ECO:0000256" key="2">
    <source>
        <dbReference type="ARBA" id="ARBA00022448"/>
    </source>
</evidence>
<dbReference type="AlphaFoldDB" id="A0A3R8U0Z4"/>
<evidence type="ECO:0000259" key="12">
    <source>
        <dbReference type="PROSITE" id="PS50929"/>
    </source>
</evidence>
<dbReference type="InterPro" id="IPR039421">
    <property type="entry name" value="Type_1_exporter"/>
</dbReference>
<dbReference type="PANTHER" id="PTHR43394">
    <property type="entry name" value="ATP-DEPENDENT PERMEASE MDL1, MITOCHONDRIAL"/>
    <property type="match status" value="1"/>
</dbReference>
<keyword evidence="3" id="KW-1003">Cell membrane</keyword>
<evidence type="ECO:0000256" key="6">
    <source>
        <dbReference type="ARBA" id="ARBA00022840"/>
    </source>
</evidence>
<dbReference type="PROSITE" id="PS50893">
    <property type="entry name" value="ABC_TRANSPORTER_2"/>
    <property type="match status" value="1"/>
</dbReference>
<reference evidence="13 14" key="1">
    <citation type="submission" date="2018-12" db="EMBL/GenBank/DDBJ databases">
        <title>The whole draft genome of Aquabacterium sp. SJQ9.</title>
        <authorList>
            <person name="Sun L."/>
            <person name="Gao X."/>
            <person name="Chen W."/>
            <person name="Huang K."/>
        </authorList>
    </citation>
    <scope>NUCLEOTIDE SEQUENCE [LARGE SCALE GENOMIC DNA]</scope>
    <source>
        <strain evidence="13 14">SJQ9</strain>
    </source>
</reference>
<dbReference type="InterPro" id="IPR027417">
    <property type="entry name" value="P-loop_NTPase"/>
</dbReference>
<feature type="domain" description="ABC transmembrane type-1" evidence="12">
    <location>
        <begin position="45"/>
        <end position="333"/>
    </location>
</feature>
<dbReference type="EMBL" id="RSED01000023">
    <property type="protein sequence ID" value="RRS02371.1"/>
    <property type="molecule type" value="Genomic_DNA"/>
</dbReference>
<evidence type="ECO:0000256" key="8">
    <source>
        <dbReference type="ARBA" id="ARBA00023136"/>
    </source>
</evidence>
<organism evidence="13 14">
    <name type="scientific">Aquabacterium soli</name>
    <dbReference type="NCBI Taxonomy" id="2493092"/>
    <lineage>
        <taxon>Bacteria</taxon>
        <taxon>Pseudomonadati</taxon>
        <taxon>Pseudomonadota</taxon>
        <taxon>Betaproteobacteria</taxon>
        <taxon>Burkholderiales</taxon>
        <taxon>Aquabacterium</taxon>
    </lineage>
</organism>
<feature type="transmembrane region" description="Helical" evidence="10">
    <location>
        <begin position="43"/>
        <end position="65"/>
    </location>
</feature>
<evidence type="ECO:0000256" key="10">
    <source>
        <dbReference type="SAM" id="Phobius"/>
    </source>
</evidence>
<dbReference type="PROSITE" id="PS50929">
    <property type="entry name" value="ABC_TM1F"/>
    <property type="match status" value="1"/>
</dbReference>
<evidence type="ECO:0000256" key="5">
    <source>
        <dbReference type="ARBA" id="ARBA00022741"/>
    </source>
</evidence>
<keyword evidence="4 10" id="KW-0812">Transmembrane</keyword>
<dbReference type="GO" id="GO:0016887">
    <property type="term" value="F:ATP hydrolysis activity"/>
    <property type="evidence" value="ECO:0007669"/>
    <property type="project" value="InterPro"/>
</dbReference>
<evidence type="ECO:0000256" key="3">
    <source>
        <dbReference type="ARBA" id="ARBA00022475"/>
    </source>
</evidence>
<dbReference type="SUPFAM" id="SSF52540">
    <property type="entry name" value="P-loop containing nucleoside triphosphate hydrolases"/>
    <property type="match status" value="1"/>
</dbReference>
<comment type="subcellular location">
    <subcellularLocation>
        <location evidence="1">Cell membrane</location>
        <topology evidence="1">Multi-pass membrane protein</topology>
    </subcellularLocation>
</comment>
<dbReference type="FunFam" id="3.40.50.300:FF:000287">
    <property type="entry name" value="Multidrug ABC transporter ATP-binding protein"/>
    <property type="match status" value="1"/>
</dbReference>
<feature type="transmembrane region" description="Helical" evidence="10">
    <location>
        <begin position="162"/>
        <end position="184"/>
    </location>
</feature>
<dbReference type="OrthoDB" id="8554730at2"/>
<dbReference type="SMART" id="SM00382">
    <property type="entry name" value="AAA"/>
    <property type="match status" value="1"/>
</dbReference>
<protein>
    <submittedName>
        <fullName evidence="13">ABC transporter ATP-binding protein</fullName>
    </submittedName>
</protein>
<sequence>MAQDAVPKDIAGTAARQRAPGAPALPDTPLRFVLHFVRQNRHWYALILALETFNAACGILLPYALGQILKGVTGSQGQASSTILAALHTPVLLFMALCVGEVLFGRLAGAVQVRLGPRQRQEVVRQIYHYLQHHSQRYFSNHFAGALAHRISETSLGVTQTLWSLITEFWPTAIVLGVAVVLMFQAQSTLGWFALGWTVLFVGLSYLLARRARPYVIKAAATRSETTGAVVDSVTNLTSARLFARLGFERQHLQEHLQRELTAVRLSNGYAERVRWFQFSAAALLKIGLLWFALQLWAEGRIGVGDFVMTVSLSLLVINEARNLSRRFLEFFEYIGNVANGVQTIVRPHELVDQPDARAAAVTRGHIRFEAVDFAYASQAPVFKGLSVDIPAGQRVGLVGVSGSGKSTFVSLLLRLYDPQAGCIVIDGQDIRTLTQDSLHSQLSLIPQDPSLFHRSLMDNIRYGRIEASDDEVIEAARQAHAHEFISQIKDGYASMVGERGVKLSGGQRQRVAIARVVLKNAPILILDEATSALDSLTEQAIQETLGQVMKGKTVIVVAHRLSTIAHLDRILVFDQGRIIEDGSHDALLEQRGAYWRLWSRQAGGFLSDDPEGAPSHSARPACRADMP</sequence>
<dbReference type="PANTHER" id="PTHR43394:SF1">
    <property type="entry name" value="ATP-BINDING CASSETTE SUB-FAMILY B MEMBER 10, MITOCHONDRIAL"/>
    <property type="match status" value="1"/>
</dbReference>
<dbReference type="Pfam" id="PF00664">
    <property type="entry name" value="ABC_membrane"/>
    <property type="match status" value="1"/>
</dbReference>
<dbReference type="GO" id="GO:0015421">
    <property type="term" value="F:ABC-type oligopeptide transporter activity"/>
    <property type="evidence" value="ECO:0007669"/>
    <property type="project" value="TreeGrafter"/>
</dbReference>
<dbReference type="Gene3D" id="3.40.50.300">
    <property type="entry name" value="P-loop containing nucleotide triphosphate hydrolases"/>
    <property type="match status" value="1"/>
</dbReference>
<feature type="domain" description="ABC transporter" evidence="11">
    <location>
        <begin position="367"/>
        <end position="601"/>
    </location>
</feature>
<evidence type="ECO:0000256" key="9">
    <source>
        <dbReference type="SAM" id="MobiDB-lite"/>
    </source>
</evidence>
<evidence type="ECO:0000313" key="14">
    <source>
        <dbReference type="Proteomes" id="UP000269265"/>
    </source>
</evidence>
<proteinExistence type="predicted"/>
<dbReference type="Proteomes" id="UP000269265">
    <property type="component" value="Unassembled WGS sequence"/>
</dbReference>
<evidence type="ECO:0000256" key="1">
    <source>
        <dbReference type="ARBA" id="ARBA00004651"/>
    </source>
</evidence>
<keyword evidence="2" id="KW-0813">Transport</keyword>
<dbReference type="GO" id="GO:0005886">
    <property type="term" value="C:plasma membrane"/>
    <property type="evidence" value="ECO:0007669"/>
    <property type="project" value="UniProtKB-SubCell"/>
</dbReference>
<keyword evidence="6 13" id="KW-0067">ATP-binding</keyword>
<dbReference type="RefSeq" id="WP_125245098.1">
    <property type="nucleotide sequence ID" value="NZ_RSED01000023.1"/>
</dbReference>
<keyword evidence="8 10" id="KW-0472">Membrane</keyword>
<dbReference type="PROSITE" id="PS00211">
    <property type="entry name" value="ABC_TRANSPORTER_1"/>
    <property type="match status" value="1"/>
</dbReference>